<keyword evidence="9" id="KW-0297">G-protein coupled receptor</keyword>
<keyword evidence="3 10" id="KW-0716">Sensory transduction</keyword>
<keyword evidence="6 10" id="KW-1133">Transmembrane helix</keyword>
<name>A0A6P7X6J7_9AMPH</name>
<keyword evidence="4 9" id="KW-0812">Transmembrane</keyword>
<dbReference type="OrthoDB" id="9444602at2759"/>
<comment type="similarity">
    <text evidence="9">Belongs to the G-protein coupled receptor 1 family.</text>
</comment>
<dbReference type="CDD" id="cd13954">
    <property type="entry name" value="7tmA_OR"/>
    <property type="match status" value="1"/>
</dbReference>
<dbReference type="PROSITE" id="PS00237">
    <property type="entry name" value="G_PROTEIN_RECEP_F1_1"/>
    <property type="match status" value="1"/>
</dbReference>
<dbReference type="AlphaFoldDB" id="A0A6P7X6J7"/>
<evidence type="ECO:0000256" key="1">
    <source>
        <dbReference type="ARBA" id="ARBA00004651"/>
    </source>
</evidence>
<evidence type="ECO:0000256" key="6">
    <source>
        <dbReference type="ARBA" id="ARBA00022989"/>
    </source>
</evidence>
<protein>
    <recommendedName>
        <fullName evidence="10">Olfactory receptor</fullName>
    </recommendedName>
</protein>
<evidence type="ECO:0000256" key="10">
    <source>
        <dbReference type="RuleBase" id="RU363047"/>
    </source>
</evidence>
<dbReference type="PROSITE" id="PS50262">
    <property type="entry name" value="G_PROTEIN_RECEP_F1_2"/>
    <property type="match status" value="1"/>
</dbReference>
<dbReference type="FunCoup" id="A0A6P7X6J7">
    <property type="interactions" value="370"/>
</dbReference>
<keyword evidence="12" id="KW-1185">Reference proteome</keyword>
<proteinExistence type="inferred from homology"/>
<dbReference type="PANTHER" id="PTHR26453">
    <property type="entry name" value="OLFACTORY RECEPTOR"/>
    <property type="match status" value="1"/>
</dbReference>
<keyword evidence="9" id="KW-0675">Receptor</keyword>
<evidence type="ECO:0000256" key="8">
    <source>
        <dbReference type="ARBA" id="ARBA00023224"/>
    </source>
</evidence>
<dbReference type="Proteomes" id="UP000515156">
    <property type="component" value="Chromosome 1"/>
</dbReference>
<dbReference type="PRINTS" id="PR00245">
    <property type="entry name" value="OLFACTORYR"/>
</dbReference>
<dbReference type="InterPro" id="IPR000276">
    <property type="entry name" value="GPCR_Rhodpsn"/>
</dbReference>
<sequence>MQRYEDRSTKNQSHATLFILLGFSSHGDLYIFLFLAFFLVYTFTLLGNLLIIVLSRMDSHLNTPMYFFLSNFSFLEICYTTVTVPKMLSDLFTGNRTISFCGCLTQMYFFFFFGTTEFFLLALMAFDRYLAICNPLRYQMIMSYKVCLLLVLCSWISGSLVPITPTSVISQLSFNSSNKVNHFFCDVAPIIKLSSDNTFVINLIVFMLSSIVVLSSILLVMVSYIFIICTILKIPSATGKQKAFSTCASHLIVVTIFYGTVIFMYVRPASSDSIDLNKVVSIFYSVITPMLNPIIYSLRNKEVKEALRKATRKLRTFENHSSVITSISSYKADLTTNKNGNEFRRSK</sequence>
<evidence type="ECO:0000259" key="11">
    <source>
        <dbReference type="PROSITE" id="PS50262"/>
    </source>
</evidence>
<evidence type="ECO:0000313" key="12">
    <source>
        <dbReference type="Proteomes" id="UP000515156"/>
    </source>
</evidence>
<evidence type="ECO:0000256" key="5">
    <source>
        <dbReference type="ARBA" id="ARBA00022725"/>
    </source>
</evidence>
<evidence type="ECO:0000256" key="4">
    <source>
        <dbReference type="ARBA" id="ARBA00022692"/>
    </source>
</evidence>
<accession>A0A6P7X6J7</accession>
<keyword evidence="8 9" id="KW-0807">Transducer</keyword>
<feature type="transmembrane region" description="Helical" evidence="10">
    <location>
        <begin position="199"/>
        <end position="232"/>
    </location>
</feature>
<evidence type="ECO:0000256" key="2">
    <source>
        <dbReference type="ARBA" id="ARBA00022475"/>
    </source>
</evidence>
<dbReference type="InterPro" id="IPR000725">
    <property type="entry name" value="Olfact_rcpt"/>
</dbReference>
<feature type="transmembrane region" description="Helical" evidence="10">
    <location>
        <begin position="146"/>
        <end position="164"/>
    </location>
</feature>
<dbReference type="Gene3D" id="1.20.1070.10">
    <property type="entry name" value="Rhodopsin 7-helix transmembrane proteins"/>
    <property type="match status" value="1"/>
</dbReference>
<dbReference type="FunFam" id="1.20.1070.10:FF:000001">
    <property type="entry name" value="Olfactory receptor"/>
    <property type="match status" value="1"/>
</dbReference>
<evidence type="ECO:0000256" key="7">
    <source>
        <dbReference type="ARBA" id="ARBA00023136"/>
    </source>
</evidence>
<dbReference type="InParanoid" id="A0A6P7X6J7"/>
<feature type="transmembrane region" description="Helical" evidence="10">
    <location>
        <begin position="108"/>
        <end position="126"/>
    </location>
</feature>
<dbReference type="Pfam" id="PF13853">
    <property type="entry name" value="7tm_4"/>
    <property type="match status" value="1"/>
</dbReference>
<feature type="transmembrane region" description="Helical" evidence="10">
    <location>
        <begin position="278"/>
        <end position="298"/>
    </location>
</feature>
<evidence type="ECO:0000256" key="9">
    <source>
        <dbReference type="RuleBase" id="RU000688"/>
    </source>
</evidence>
<dbReference type="GO" id="GO:0004984">
    <property type="term" value="F:olfactory receptor activity"/>
    <property type="evidence" value="ECO:0007669"/>
    <property type="project" value="InterPro"/>
</dbReference>
<organism evidence="12 13">
    <name type="scientific">Microcaecilia unicolor</name>
    <dbReference type="NCBI Taxonomy" id="1415580"/>
    <lineage>
        <taxon>Eukaryota</taxon>
        <taxon>Metazoa</taxon>
        <taxon>Chordata</taxon>
        <taxon>Craniata</taxon>
        <taxon>Vertebrata</taxon>
        <taxon>Euteleostomi</taxon>
        <taxon>Amphibia</taxon>
        <taxon>Gymnophiona</taxon>
        <taxon>Siphonopidae</taxon>
        <taxon>Microcaecilia</taxon>
    </lineage>
</organism>
<gene>
    <name evidence="13" type="primary">LOC115460578</name>
</gene>
<keyword evidence="5 10" id="KW-0552">Olfaction</keyword>
<comment type="subcellular location">
    <subcellularLocation>
        <location evidence="1 10">Cell membrane</location>
        <topology evidence="1 10">Multi-pass membrane protein</topology>
    </subcellularLocation>
</comment>
<dbReference type="PRINTS" id="PR00237">
    <property type="entry name" value="GPCRRHODOPSN"/>
</dbReference>
<dbReference type="KEGG" id="muo:115460578"/>
<dbReference type="GO" id="GO:0004930">
    <property type="term" value="F:G protein-coupled receptor activity"/>
    <property type="evidence" value="ECO:0007669"/>
    <property type="project" value="UniProtKB-KW"/>
</dbReference>
<keyword evidence="7 10" id="KW-0472">Membrane</keyword>
<dbReference type="InterPro" id="IPR017452">
    <property type="entry name" value="GPCR_Rhodpsn_7TM"/>
</dbReference>
<evidence type="ECO:0000313" key="13">
    <source>
        <dbReference type="RefSeq" id="XP_030046210.1"/>
    </source>
</evidence>
<feature type="domain" description="G-protein coupled receptors family 1 profile" evidence="11">
    <location>
        <begin position="47"/>
        <end position="296"/>
    </location>
</feature>
<feature type="transmembrane region" description="Helical" evidence="10">
    <location>
        <begin position="244"/>
        <end position="266"/>
    </location>
</feature>
<dbReference type="GO" id="GO:0005886">
    <property type="term" value="C:plasma membrane"/>
    <property type="evidence" value="ECO:0007669"/>
    <property type="project" value="UniProtKB-SubCell"/>
</dbReference>
<dbReference type="SUPFAM" id="SSF81321">
    <property type="entry name" value="Family A G protein-coupled receptor-like"/>
    <property type="match status" value="1"/>
</dbReference>
<keyword evidence="2 10" id="KW-1003">Cell membrane</keyword>
<feature type="transmembrane region" description="Helical" evidence="10">
    <location>
        <begin position="66"/>
        <end position="88"/>
    </location>
</feature>
<feature type="transmembrane region" description="Helical" evidence="10">
    <location>
        <begin position="29"/>
        <end position="54"/>
    </location>
</feature>
<dbReference type="GeneID" id="115460578"/>
<reference evidence="13" key="1">
    <citation type="submission" date="2025-08" db="UniProtKB">
        <authorList>
            <consortium name="RefSeq"/>
        </authorList>
    </citation>
    <scope>IDENTIFICATION</scope>
</reference>
<evidence type="ECO:0000256" key="3">
    <source>
        <dbReference type="ARBA" id="ARBA00022606"/>
    </source>
</evidence>
<dbReference type="RefSeq" id="XP_030046210.1">
    <property type="nucleotide sequence ID" value="XM_030190350.1"/>
</dbReference>